<accession>A0A1C6SS41</accession>
<sequence length="106" mass="11263">MTGPIPPHIAAATDQDRAELRQLVESARHHTDAMACEHAGTCAGGTVALALEDMPWQRVEVLLNLAIAELAVLGYGLPLHLTDAACAALEEPAPPAAPAPSRRWRR</sequence>
<dbReference type="EMBL" id="FMHT01000003">
    <property type="protein sequence ID" value="SCL32162.1"/>
    <property type="molecule type" value="Genomic_DNA"/>
</dbReference>
<gene>
    <name evidence="1" type="ORF">GA0070616_4398</name>
</gene>
<organism evidence="1 2">
    <name type="scientific">Micromonospora nigra</name>
    <dbReference type="NCBI Taxonomy" id="145857"/>
    <lineage>
        <taxon>Bacteria</taxon>
        <taxon>Bacillati</taxon>
        <taxon>Actinomycetota</taxon>
        <taxon>Actinomycetes</taxon>
        <taxon>Micromonosporales</taxon>
        <taxon>Micromonosporaceae</taxon>
        <taxon>Micromonospora</taxon>
    </lineage>
</organism>
<dbReference type="RefSeq" id="WP_091086209.1">
    <property type="nucleotide sequence ID" value="NZ_FMHT01000003.1"/>
</dbReference>
<dbReference type="OrthoDB" id="9964785at2"/>
<name>A0A1C6SS41_9ACTN</name>
<dbReference type="AlphaFoldDB" id="A0A1C6SS41"/>
<dbReference type="STRING" id="145857.GA0070616_4398"/>
<evidence type="ECO:0000313" key="1">
    <source>
        <dbReference type="EMBL" id="SCL32162.1"/>
    </source>
</evidence>
<evidence type="ECO:0000313" key="2">
    <source>
        <dbReference type="Proteomes" id="UP000199699"/>
    </source>
</evidence>
<proteinExistence type="predicted"/>
<protein>
    <submittedName>
        <fullName evidence="1">Uncharacterized protein</fullName>
    </submittedName>
</protein>
<reference evidence="1 2" key="1">
    <citation type="submission" date="2016-06" db="EMBL/GenBank/DDBJ databases">
        <authorList>
            <person name="Kjaerup R.B."/>
            <person name="Dalgaard T.S."/>
            <person name="Juul-Madsen H.R."/>
        </authorList>
    </citation>
    <scope>NUCLEOTIDE SEQUENCE [LARGE SCALE GENOMIC DNA]</scope>
    <source>
        <strain evidence="1 2">DSM 43818</strain>
    </source>
</reference>
<dbReference type="Proteomes" id="UP000199699">
    <property type="component" value="Unassembled WGS sequence"/>
</dbReference>
<keyword evidence="2" id="KW-1185">Reference proteome</keyword>